<dbReference type="Gene3D" id="3.40.50.300">
    <property type="entry name" value="P-loop containing nucleotide triphosphate hydrolases"/>
    <property type="match status" value="1"/>
</dbReference>
<feature type="domain" description="Disease resistance R13L4/SHOC-2-like LRR" evidence="10">
    <location>
        <begin position="552"/>
        <end position="701"/>
    </location>
</feature>
<dbReference type="InterPro" id="IPR055414">
    <property type="entry name" value="LRR_R13L4/SHOC2-like"/>
</dbReference>
<dbReference type="Proteomes" id="UP001370490">
    <property type="component" value="Unassembled WGS sequence"/>
</dbReference>
<evidence type="ECO:0000256" key="3">
    <source>
        <dbReference type="ARBA" id="ARBA00022737"/>
    </source>
</evidence>
<keyword evidence="6" id="KW-0175">Coiled coil</keyword>
<dbReference type="PRINTS" id="PR00364">
    <property type="entry name" value="DISEASERSIST"/>
</dbReference>
<evidence type="ECO:0000259" key="10">
    <source>
        <dbReference type="Pfam" id="PF23598"/>
    </source>
</evidence>
<dbReference type="PANTHER" id="PTHR33463:SF186">
    <property type="entry name" value="NB-ARC DOMAIN-CONTAINING PROTEIN"/>
    <property type="match status" value="1"/>
</dbReference>
<dbReference type="InterPro" id="IPR002182">
    <property type="entry name" value="NB-ARC"/>
</dbReference>
<organism evidence="11 12">
    <name type="scientific">Dillenia turbinata</name>
    <dbReference type="NCBI Taxonomy" id="194707"/>
    <lineage>
        <taxon>Eukaryota</taxon>
        <taxon>Viridiplantae</taxon>
        <taxon>Streptophyta</taxon>
        <taxon>Embryophyta</taxon>
        <taxon>Tracheophyta</taxon>
        <taxon>Spermatophyta</taxon>
        <taxon>Magnoliopsida</taxon>
        <taxon>eudicotyledons</taxon>
        <taxon>Gunneridae</taxon>
        <taxon>Pentapetalae</taxon>
        <taxon>Dilleniales</taxon>
        <taxon>Dilleniaceae</taxon>
        <taxon>Dillenia</taxon>
    </lineage>
</organism>
<evidence type="ECO:0000259" key="7">
    <source>
        <dbReference type="Pfam" id="PF00931"/>
    </source>
</evidence>
<keyword evidence="5" id="KW-0547">Nucleotide-binding</keyword>
<accession>A0AAN8UU04</accession>
<reference evidence="11 12" key="1">
    <citation type="submission" date="2023-12" db="EMBL/GenBank/DDBJ databases">
        <title>A high-quality genome assembly for Dillenia turbinata (Dilleniales).</title>
        <authorList>
            <person name="Chanderbali A."/>
        </authorList>
    </citation>
    <scope>NUCLEOTIDE SEQUENCE [LARGE SCALE GENOMIC DNA]</scope>
    <source>
        <strain evidence="11">LSX21</strain>
        <tissue evidence="11">Leaf</tissue>
    </source>
</reference>
<evidence type="ECO:0000313" key="11">
    <source>
        <dbReference type="EMBL" id="KAK6915883.1"/>
    </source>
</evidence>
<dbReference type="Pfam" id="PF23598">
    <property type="entry name" value="LRR_14"/>
    <property type="match status" value="1"/>
</dbReference>
<dbReference type="InterPro" id="IPR027417">
    <property type="entry name" value="P-loop_NTPase"/>
</dbReference>
<feature type="domain" description="Disease resistance protein At4g27190-like leucine-rich repeats" evidence="8">
    <location>
        <begin position="829"/>
        <end position="956"/>
    </location>
</feature>
<dbReference type="Gene3D" id="1.10.10.10">
    <property type="entry name" value="Winged helix-like DNA-binding domain superfamily/Winged helix DNA-binding domain"/>
    <property type="match status" value="1"/>
</dbReference>
<comment type="caution">
    <text evidence="11">The sequence shown here is derived from an EMBL/GenBank/DDBJ whole genome shotgun (WGS) entry which is preliminary data.</text>
</comment>
<dbReference type="Pfam" id="PF23247">
    <property type="entry name" value="LRR_RPS2"/>
    <property type="match status" value="1"/>
</dbReference>
<dbReference type="InterPro" id="IPR058922">
    <property type="entry name" value="WHD_DRP"/>
</dbReference>
<dbReference type="EMBL" id="JBAMMX010000024">
    <property type="protein sequence ID" value="KAK6915883.1"/>
    <property type="molecule type" value="Genomic_DNA"/>
</dbReference>
<keyword evidence="3" id="KW-0677">Repeat</keyword>
<comment type="similarity">
    <text evidence="1">Belongs to the disease resistance NB-LRR family.</text>
</comment>
<feature type="domain" description="NB-ARC" evidence="7">
    <location>
        <begin position="164"/>
        <end position="324"/>
    </location>
</feature>
<dbReference type="Gene3D" id="3.80.10.10">
    <property type="entry name" value="Ribonuclease Inhibitor"/>
    <property type="match status" value="2"/>
</dbReference>
<dbReference type="GO" id="GO:0043531">
    <property type="term" value="F:ADP binding"/>
    <property type="evidence" value="ECO:0007669"/>
    <property type="project" value="InterPro"/>
</dbReference>
<proteinExistence type="inferred from homology"/>
<dbReference type="InterPro" id="IPR057135">
    <property type="entry name" value="At4g27190-like_LRR"/>
</dbReference>
<evidence type="ECO:0000256" key="1">
    <source>
        <dbReference type="ARBA" id="ARBA00008894"/>
    </source>
</evidence>
<dbReference type="Pfam" id="PF23559">
    <property type="entry name" value="WHD_DRP"/>
    <property type="match status" value="1"/>
</dbReference>
<evidence type="ECO:0000256" key="5">
    <source>
        <dbReference type="ARBA" id="ARBA00022840"/>
    </source>
</evidence>
<evidence type="ECO:0000256" key="2">
    <source>
        <dbReference type="ARBA" id="ARBA00022614"/>
    </source>
</evidence>
<feature type="domain" description="Disease resistance protein winged helix" evidence="9">
    <location>
        <begin position="412"/>
        <end position="476"/>
    </location>
</feature>
<dbReference type="PANTHER" id="PTHR33463">
    <property type="entry name" value="NB-ARC DOMAIN-CONTAINING PROTEIN-RELATED"/>
    <property type="match status" value="1"/>
</dbReference>
<dbReference type="InterPro" id="IPR036388">
    <property type="entry name" value="WH-like_DNA-bd_sf"/>
</dbReference>
<evidence type="ECO:0000259" key="9">
    <source>
        <dbReference type="Pfam" id="PF23559"/>
    </source>
</evidence>
<keyword evidence="4" id="KW-0611">Plant defense</keyword>
<keyword evidence="5" id="KW-0067">ATP-binding</keyword>
<keyword evidence="2" id="KW-0433">Leucine-rich repeat</keyword>
<name>A0AAN8UU04_9MAGN</name>
<gene>
    <name evidence="11" type="ORF">RJ641_018744</name>
</gene>
<dbReference type="GO" id="GO:0005524">
    <property type="term" value="F:ATP binding"/>
    <property type="evidence" value="ECO:0007669"/>
    <property type="project" value="UniProtKB-KW"/>
</dbReference>
<feature type="coiled-coil region" evidence="6">
    <location>
        <begin position="36"/>
        <end position="103"/>
    </location>
</feature>
<evidence type="ECO:0000313" key="12">
    <source>
        <dbReference type="Proteomes" id="UP001370490"/>
    </source>
</evidence>
<keyword evidence="12" id="KW-1185">Reference proteome</keyword>
<protein>
    <submittedName>
        <fullName evidence="11">NB-ARC</fullName>
    </submittedName>
</protein>
<evidence type="ECO:0000259" key="8">
    <source>
        <dbReference type="Pfam" id="PF23247"/>
    </source>
</evidence>
<dbReference type="AlphaFoldDB" id="A0AAN8UU04"/>
<dbReference type="Gene3D" id="1.10.8.430">
    <property type="entry name" value="Helical domain of apoptotic protease-activating factors"/>
    <property type="match status" value="1"/>
</dbReference>
<dbReference type="GO" id="GO:0006952">
    <property type="term" value="P:defense response"/>
    <property type="evidence" value="ECO:0007669"/>
    <property type="project" value="UniProtKB-KW"/>
</dbReference>
<dbReference type="SUPFAM" id="SSF52058">
    <property type="entry name" value="L domain-like"/>
    <property type="match status" value="1"/>
</dbReference>
<dbReference type="InterPro" id="IPR032675">
    <property type="entry name" value="LRR_dom_sf"/>
</dbReference>
<evidence type="ECO:0000256" key="4">
    <source>
        <dbReference type="ARBA" id="ARBA00022821"/>
    </source>
</evidence>
<sequence length="986" mass="112810">MVEAAVIGAVASAAAVEAYKDGRMTFSYIKEQLNIAKKMDSSYRNLESEVKKLRARRDDIQAEIDKDLRLVATKECEVWIGKVKEVEKAFSELEARYQKEKRKAGWKLRLRSRLKITDKLEVLCQDIQNLLGEGKFEKVVVERIPECVRIIHAPNLKGTPTLQTIVGDILDFLRDEGINRIGLWGMVGTGKSTIMQNLNDNEDIGKMFDIVILVTVSKEWSVEKIQQTIIQRLKLNVEGITCMNEIAWRISEELKKKKYLLLLDEVCDTVDLHLVGVRNCEKNSKVVLATRYRHVCYLMNTDEEIQVERLPDADAWNLFQEKVGRYINLPGVKPVAQLVAKECAGVPLLLDRVARTFRKKDNIHLWRGGLKKLKRWPSVRIPEIDEMLELLRFCYEELDGNDKKKCFLYGALYPEECDIYIDHLLECWRAEDFIDTSANLREAHDSGHTILDDLISVSLLEKGQKMGYIKMNKVIRSVALKISRQSKDTKVFVKTCEGLSEPPNEEQWREATRVSLMDNRLSCLPENPPCSKLLTLFLQRNPDLGRIHELFFQSMKMLRVLDLGDTRIASLPSSLSCLTSLRALYLKGCVNLMEFPSDIKELKNLEILDIRCTGFHNFPIQIGGLICLKCLRLSLSSFDKRSNVPKQIRNVKAICDVISRLFSLEELTIEVESCMWWSEAGKAVAEKVATLTNLTNLNFCFPTANCLAAFLGGGSSWNRDEFVFQFFVGDHQSTQLHIHKYFEYPVHQYLRYANGDGVDHYIIEVLGKTYAFELIGLKGVSKISDFGINSMKNIRCCIIKNCNELTTLVDGTITNDSMLPCVEKIFLCNLPYLVSIWEGPTHMGSLSQLATLTFHSCQKLKKIFSRSMIQQLNHLQYLIVENCSEIEEIIMEAENDMLESCALPKLKALTLVDLPLLKSIWVDGSLEWPSLDRLKVHKCGKLLMLPFTKDNANKLRSIEGEEAWWRALIWKDNAVQERLHPICAFV</sequence>
<dbReference type="SUPFAM" id="SSF52540">
    <property type="entry name" value="P-loop containing nucleoside triphosphate hydrolases"/>
    <property type="match status" value="1"/>
</dbReference>
<dbReference type="InterPro" id="IPR050905">
    <property type="entry name" value="Plant_NBS-LRR"/>
</dbReference>
<evidence type="ECO:0000256" key="6">
    <source>
        <dbReference type="SAM" id="Coils"/>
    </source>
</evidence>
<dbReference type="InterPro" id="IPR042197">
    <property type="entry name" value="Apaf_helical"/>
</dbReference>
<dbReference type="Pfam" id="PF00931">
    <property type="entry name" value="NB-ARC"/>
    <property type="match status" value="1"/>
</dbReference>